<dbReference type="Pfam" id="PF26078">
    <property type="entry name" value="Baseplate_J_M"/>
    <property type="match status" value="1"/>
</dbReference>
<dbReference type="InterPro" id="IPR052399">
    <property type="entry name" value="Phage_Baseplate_Assmbl_Protein"/>
</dbReference>
<feature type="domain" description="Baseplate J-like central" evidence="2">
    <location>
        <begin position="201"/>
        <end position="277"/>
    </location>
</feature>
<evidence type="ECO:0000313" key="3">
    <source>
        <dbReference type="EMBL" id="SFM76765.1"/>
    </source>
</evidence>
<dbReference type="EMBL" id="FOTK01000054">
    <property type="protein sequence ID" value="SFM76765.1"/>
    <property type="molecule type" value="Genomic_DNA"/>
</dbReference>
<keyword evidence="4" id="KW-1185">Reference proteome</keyword>
<protein>
    <submittedName>
        <fullName evidence="3">Uncharacterized phage protein gp47/JayE</fullName>
    </submittedName>
</protein>
<evidence type="ECO:0000259" key="1">
    <source>
        <dbReference type="Pfam" id="PF04865"/>
    </source>
</evidence>
<dbReference type="InterPro" id="IPR006949">
    <property type="entry name" value="Barrel_Baseplate_J-like"/>
</dbReference>
<organism evidence="3 4">
    <name type="scientific">Methylobacterium pseudosasicola</name>
    <dbReference type="NCBI Taxonomy" id="582667"/>
    <lineage>
        <taxon>Bacteria</taxon>
        <taxon>Pseudomonadati</taxon>
        <taxon>Pseudomonadota</taxon>
        <taxon>Alphaproteobacteria</taxon>
        <taxon>Hyphomicrobiales</taxon>
        <taxon>Methylobacteriaceae</taxon>
        <taxon>Methylobacterium</taxon>
    </lineage>
</organism>
<name>A0A1I4TJD5_9HYPH</name>
<dbReference type="PANTHER" id="PTHR37829">
    <property type="entry name" value="PHAGE-LIKE ELEMENT PBSX PROTEIN XKDT"/>
    <property type="match status" value="1"/>
</dbReference>
<feature type="domain" description="Baseplate protein J-like barrel" evidence="1">
    <location>
        <begin position="92"/>
        <end position="166"/>
    </location>
</feature>
<dbReference type="Pfam" id="PF04865">
    <property type="entry name" value="Baseplate_J"/>
    <property type="match status" value="1"/>
</dbReference>
<dbReference type="AlphaFoldDB" id="A0A1I4TJD5"/>
<evidence type="ECO:0000259" key="2">
    <source>
        <dbReference type="Pfam" id="PF26078"/>
    </source>
</evidence>
<dbReference type="InterPro" id="IPR058531">
    <property type="entry name" value="Baseplate_J_M"/>
</dbReference>
<reference evidence="4" key="1">
    <citation type="submission" date="2016-10" db="EMBL/GenBank/DDBJ databases">
        <authorList>
            <person name="Varghese N."/>
            <person name="Submissions S."/>
        </authorList>
    </citation>
    <scope>NUCLEOTIDE SEQUENCE [LARGE SCALE GENOMIC DNA]</scope>
    <source>
        <strain evidence="4">BL36</strain>
    </source>
</reference>
<gene>
    <name evidence="3" type="ORF">SAMN05192568_105427</name>
</gene>
<dbReference type="STRING" id="582667.SAMN05192568_105427"/>
<evidence type="ECO:0000313" key="4">
    <source>
        <dbReference type="Proteomes" id="UP000199048"/>
    </source>
</evidence>
<dbReference type="RefSeq" id="WP_167367861.1">
    <property type="nucleotide sequence ID" value="NZ_FOTK01000054.1"/>
</dbReference>
<dbReference type="Proteomes" id="UP000199048">
    <property type="component" value="Unassembled WGS sequence"/>
</dbReference>
<proteinExistence type="predicted"/>
<accession>A0A1I4TJD5</accession>
<sequence>MAGYTIRSLAQLAAEATGAFVQSVQGTATKLWPNVWRIESKVLALIGFEMEQRRAWLVRQLFASTAERVWLIRHGFELGLQPEPANTSMGTATAAATPGTVIPIGLQYARGDGVTYSVVANATASGNSVSLALEADVAAAAGDAAAGTLLTLVNPDDAPIGLTTTCSVAVASDGTGLSGGTDEETTESFRARVLYRKRNPPQGGSIPDYIEWVLAAVPSATAVFVDSFQNDTRSVWVQFTVSDQPNGIPTAGQVAAAQAYVDDPIRRPVTARVFVSAPNPQAVNVVIGGLSPDTTDIRAAVAAEIQATFTDRARPGQPSAPFVFSASWIDEAISRATGEDRHRRVAPATDLTFTSGNLPVFGSIAYTD</sequence>
<dbReference type="PANTHER" id="PTHR37829:SF3">
    <property type="entry name" value="PROTEIN JAYE-RELATED"/>
    <property type="match status" value="1"/>
</dbReference>